<dbReference type="SUPFAM" id="SSF51604">
    <property type="entry name" value="Enolase C-terminal domain-like"/>
    <property type="match status" value="1"/>
</dbReference>
<dbReference type="InterPro" id="IPR013342">
    <property type="entry name" value="Mandelate_racemase_C"/>
</dbReference>
<dbReference type="InterPro" id="IPR018110">
    <property type="entry name" value="Mandel_Rmase/mucon_lact_enz_CS"/>
</dbReference>
<sequence>MKITDIRAVRVKFPTPEKRTEPRRKGWAETAEVANPMSWYPKVKRHRSMWTPKRWGPVWCKVTLEDGTWGLGLTDNGRVAAAIIDDHIAPNLIGEDGLAVQKLADMMFRMTKPYGSVGLAAYAVSAVDLALWDAKGKLLGRPVYSLIGGPQKEKQFCYSTGNDLDWYKELGFRAFKLACPYGPADGLDGLRKNEQMVAEARELVGDEAELMLDCWMAFDIEYTVRLAETLRPYRLKWMEECLLSEDLDGHVEVRERIPWQTLSTGEHWYTHMPFQWALRHNVVDILQPDINWVGGLSTCLKIANAADAAGKKVILHGGGRNPFGQHFTHAIACVPWLEYFIGSAPGVPLAESAGIPGQAVAEDGWLVPTDAPGFGLEIPEEWIEPYF</sequence>
<dbReference type="SUPFAM" id="SSF54826">
    <property type="entry name" value="Enolase N-terminal domain-like"/>
    <property type="match status" value="1"/>
</dbReference>
<proteinExistence type="predicted"/>
<keyword evidence="2" id="KW-0479">Metal-binding</keyword>
<accession>A0A6B0YMB1</accession>
<keyword evidence="3" id="KW-0460">Magnesium</keyword>
<dbReference type="InterPro" id="IPR013341">
    <property type="entry name" value="Mandelate_racemase_N_dom"/>
</dbReference>
<evidence type="ECO:0000256" key="3">
    <source>
        <dbReference type="ARBA" id="ARBA00022842"/>
    </source>
</evidence>
<dbReference type="SMART" id="SM00922">
    <property type="entry name" value="MR_MLE"/>
    <property type="match status" value="1"/>
</dbReference>
<evidence type="ECO:0000259" key="4">
    <source>
        <dbReference type="SMART" id="SM00922"/>
    </source>
</evidence>
<dbReference type="GO" id="GO:0016052">
    <property type="term" value="P:carbohydrate catabolic process"/>
    <property type="evidence" value="ECO:0007669"/>
    <property type="project" value="TreeGrafter"/>
</dbReference>
<evidence type="ECO:0000256" key="2">
    <source>
        <dbReference type="ARBA" id="ARBA00022723"/>
    </source>
</evidence>
<name>A0A6B0YMB1_9CHLR</name>
<dbReference type="Pfam" id="PF13378">
    <property type="entry name" value="MR_MLE_C"/>
    <property type="match status" value="1"/>
</dbReference>
<dbReference type="Pfam" id="PF02746">
    <property type="entry name" value="MR_MLE_N"/>
    <property type="match status" value="1"/>
</dbReference>
<evidence type="ECO:0000313" key="5">
    <source>
        <dbReference type="EMBL" id="MXY92166.1"/>
    </source>
</evidence>
<dbReference type="GO" id="GO:0000287">
    <property type="term" value="F:magnesium ion binding"/>
    <property type="evidence" value="ECO:0007669"/>
    <property type="project" value="TreeGrafter"/>
</dbReference>
<dbReference type="GO" id="GO:0009063">
    <property type="term" value="P:amino acid catabolic process"/>
    <property type="evidence" value="ECO:0007669"/>
    <property type="project" value="InterPro"/>
</dbReference>
<organism evidence="5">
    <name type="scientific">Caldilineaceae bacterium SB0664_bin_27</name>
    <dbReference type="NCBI Taxonomy" id="2605260"/>
    <lineage>
        <taxon>Bacteria</taxon>
        <taxon>Bacillati</taxon>
        <taxon>Chloroflexota</taxon>
        <taxon>Caldilineae</taxon>
        <taxon>Caldilineales</taxon>
        <taxon>Caldilineaceae</taxon>
    </lineage>
</organism>
<dbReference type="GO" id="GO:0016836">
    <property type="term" value="F:hydro-lyase activity"/>
    <property type="evidence" value="ECO:0007669"/>
    <property type="project" value="TreeGrafter"/>
</dbReference>
<dbReference type="EMBL" id="VXRG01000021">
    <property type="protein sequence ID" value="MXY92166.1"/>
    <property type="molecule type" value="Genomic_DNA"/>
</dbReference>
<dbReference type="AlphaFoldDB" id="A0A6B0YMB1"/>
<gene>
    <name evidence="5" type="ORF">F4Y42_01825</name>
</gene>
<evidence type="ECO:0000256" key="1">
    <source>
        <dbReference type="ARBA" id="ARBA00001946"/>
    </source>
</evidence>
<feature type="domain" description="Mandelate racemase/muconate lactonizing enzyme C-terminal" evidence="4">
    <location>
        <begin position="161"/>
        <end position="260"/>
    </location>
</feature>
<comment type="caution">
    <text evidence="5">The sequence shown here is derived from an EMBL/GenBank/DDBJ whole genome shotgun (WGS) entry which is preliminary data.</text>
</comment>
<dbReference type="PANTHER" id="PTHR13794">
    <property type="entry name" value="ENOLASE SUPERFAMILY, MANDELATE RACEMASE"/>
    <property type="match status" value="1"/>
</dbReference>
<comment type="cofactor">
    <cofactor evidence="1">
        <name>Mg(2+)</name>
        <dbReference type="ChEBI" id="CHEBI:18420"/>
    </cofactor>
</comment>
<dbReference type="PANTHER" id="PTHR13794:SF58">
    <property type="entry name" value="MITOCHONDRIAL ENOLASE SUPERFAMILY MEMBER 1"/>
    <property type="match status" value="1"/>
</dbReference>
<dbReference type="InterPro" id="IPR036849">
    <property type="entry name" value="Enolase-like_C_sf"/>
</dbReference>
<dbReference type="SFLD" id="SFLDS00001">
    <property type="entry name" value="Enolase"/>
    <property type="match status" value="1"/>
</dbReference>
<dbReference type="Gene3D" id="3.20.20.120">
    <property type="entry name" value="Enolase-like C-terminal domain"/>
    <property type="match status" value="1"/>
</dbReference>
<reference evidence="5" key="1">
    <citation type="submission" date="2019-09" db="EMBL/GenBank/DDBJ databases">
        <title>Characterisation of the sponge microbiome using genome-centric metagenomics.</title>
        <authorList>
            <person name="Engelberts J.P."/>
            <person name="Robbins S.J."/>
            <person name="De Goeij J.M."/>
            <person name="Aranda M."/>
            <person name="Bell S.C."/>
            <person name="Webster N.S."/>
        </authorList>
    </citation>
    <scope>NUCLEOTIDE SEQUENCE</scope>
    <source>
        <strain evidence="5">SB0664_bin_27</strain>
    </source>
</reference>
<dbReference type="PROSITE" id="PS00908">
    <property type="entry name" value="MR_MLE_1"/>
    <property type="match status" value="1"/>
</dbReference>
<dbReference type="InterPro" id="IPR046945">
    <property type="entry name" value="RHMD-like"/>
</dbReference>
<dbReference type="InterPro" id="IPR029065">
    <property type="entry name" value="Enolase_C-like"/>
</dbReference>
<dbReference type="SFLD" id="SFLDG00179">
    <property type="entry name" value="mandelate_racemase"/>
    <property type="match status" value="1"/>
</dbReference>
<protein>
    <recommendedName>
        <fullName evidence="4">Mandelate racemase/muconate lactonizing enzyme C-terminal domain-containing protein</fullName>
    </recommendedName>
</protein>
<dbReference type="Gene3D" id="3.30.390.10">
    <property type="entry name" value="Enolase-like, N-terminal domain"/>
    <property type="match status" value="1"/>
</dbReference>
<dbReference type="InterPro" id="IPR029017">
    <property type="entry name" value="Enolase-like_N"/>
</dbReference>